<dbReference type="PROSITE" id="PS50023">
    <property type="entry name" value="LIM_DOMAIN_2"/>
    <property type="match status" value="1"/>
</dbReference>
<evidence type="ECO:0000313" key="6">
    <source>
        <dbReference type="EMBL" id="CAH2101946.1"/>
    </source>
</evidence>
<dbReference type="InterPro" id="IPR001781">
    <property type="entry name" value="Znf_LIM"/>
</dbReference>
<feature type="domain" description="LIM zinc-binding" evidence="5">
    <location>
        <begin position="4"/>
        <end position="63"/>
    </location>
</feature>
<evidence type="ECO:0000259" key="5">
    <source>
        <dbReference type="PROSITE" id="PS50023"/>
    </source>
</evidence>
<evidence type="ECO:0000256" key="3">
    <source>
        <dbReference type="ARBA" id="ARBA00023038"/>
    </source>
</evidence>
<keyword evidence="7" id="KW-1185">Reference proteome</keyword>
<dbReference type="Proteomes" id="UP001153954">
    <property type="component" value="Unassembled WGS sequence"/>
</dbReference>
<evidence type="ECO:0000256" key="4">
    <source>
        <dbReference type="PROSITE-ProRule" id="PRU00125"/>
    </source>
</evidence>
<sequence length="279" mass="31864">MACAVCEHCNSTIRVGEGSVQDGHSYHDRCKKCYVCSETNLHNAEIFKGVIFCSGCSRRIFKGCSAARRVKTRGYRHSNRRPRTRNRRFPDRVIELARLNSALTSDSHTGESKLSNRLSDITTVLDKSRTIIKGDKLKKDSIDTATTTDVTQELLKHIYSPTDNNNKMFASTAKPRKKYKNHRRDENKKNIYSDLRIAELGASTEIAHVALRRRSEVPVIIQSESALQKTTSKRMSFITQESETSGDGCTDSDYSKEIVKMHWMDRRFRSIMKLPYKSC</sequence>
<evidence type="ECO:0000256" key="2">
    <source>
        <dbReference type="ARBA" id="ARBA00022833"/>
    </source>
</evidence>
<reference evidence="6" key="1">
    <citation type="submission" date="2022-03" db="EMBL/GenBank/DDBJ databases">
        <authorList>
            <person name="Tunstrom K."/>
        </authorList>
    </citation>
    <scope>NUCLEOTIDE SEQUENCE</scope>
</reference>
<proteinExistence type="predicted"/>
<dbReference type="AlphaFoldDB" id="A0AAU9UVK4"/>
<dbReference type="GO" id="GO:0046872">
    <property type="term" value="F:metal ion binding"/>
    <property type="evidence" value="ECO:0007669"/>
    <property type="project" value="UniProtKB-KW"/>
</dbReference>
<dbReference type="EMBL" id="CAKOGL010000024">
    <property type="protein sequence ID" value="CAH2101946.1"/>
    <property type="molecule type" value="Genomic_DNA"/>
</dbReference>
<name>A0AAU9UVK4_EUPED</name>
<protein>
    <recommendedName>
        <fullName evidence="5">LIM zinc-binding domain-containing protein</fullName>
    </recommendedName>
</protein>
<comment type="caution">
    <text evidence="6">The sequence shown here is derived from an EMBL/GenBank/DDBJ whole genome shotgun (WGS) entry which is preliminary data.</text>
</comment>
<keyword evidence="3 4" id="KW-0440">LIM domain</keyword>
<keyword evidence="1 4" id="KW-0479">Metal-binding</keyword>
<organism evidence="6 7">
    <name type="scientific">Euphydryas editha</name>
    <name type="common">Edith's checkerspot</name>
    <dbReference type="NCBI Taxonomy" id="104508"/>
    <lineage>
        <taxon>Eukaryota</taxon>
        <taxon>Metazoa</taxon>
        <taxon>Ecdysozoa</taxon>
        <taxon>Arthropoda</taxon>
        <taxon>Hexapoda</taxon>
        <taxon>Insecta</taxon>
        <taxon>Pterygota</taxon>
        <taxon>Neoptera</taxon>
        <taxon>Endopterygota</taxon>
        <taxon>Lepidoptera</taxon>
        <taxon>Glossata</taxon>
        <taxon>Ditrysia</taxon>
        <taxon>Papilionoidea</taxon>
        <taxon>Nymphalidae</taxon>
        <taxon>Nymphalinae</taxon>
        <taxon>Euphydryas</taxon>
    </lineage>
</organism>
<evidence type="ECO:0000256" key="1">
    <source>
        <dbReference type="ARBA" id="ARBA00022723"/>
    </source>
</evidence>
<evidence type="ECO:0000313" key="7">
    <source>
        <dbReference type="Proteomes" id="UP001153954"/>
    </source>
</evidence>
<gene>
    <name evidence="6" type="ORF">EEDITHA_LOCUS16648</name>
</gene>
<accession>A0AAU9UVK4</accession>
<keyword evidence="2 4" id="KW-0862">Zinc</keyword>